<dbReference type="Proteomes" id="UP001299012">
    <property type="component" value="Unassembled WGS sequence"/>
</dbReference>
<accession>A0ABS9J9G5</accession>
<keyword evidence="1" id="KW-0812">Transmembrane</keyword>
<comment type="caution">
    <text evidence="2">The sequence shown here is derived from an EMBL/GenBank/DDBJ whole genome shotgun (WGS) entry which is preliminary data.</text>
</comment>
<gene>
    <name evidence="2" type="ORF">L0F81_02600</name>
</gene>
<evidence type="ECO:0000313" key="2">
    <source>
        <dbReference type="EMBL" id="MCG0062185.1"/>
    </source>
</evidence>
<keyword evidence="1" id="KW-0472">Membrane</keyword>
<evidence type="ECO:0000313" key="3">
    <source>
        <dbReference type="Proteomes" id="UP001299012"/>
    </source>
</evidence>
<keyword evidence="1" id="KW-1133">Transmembrane helix</keyword>
<name>A0ABS9J9G5_9ACTN</name>
<evidence type="ECO:0000256" key="1">
    <source>
        <dbReference type="SAM" id="Phobius"/>
    </source>
</evidence>
<dbReference type="RefSeq" id="WP_157852814.1">
    <property type="nucleotide sequence ID" value="NZ_JAKKZF010000005.1"/>
</dbReference>
<evidence type="ECO:0008006" key="4">
    <source>
        <dbReference type="Google" id="ProtNLM"/>
    </source>
</evidence>
<dbReference type="EMBL" id="JAKKZF010000005">
    <property type="protein sequence ID" value="MCG0062185.1"/>
    <property type="molecule type" value="Genomic_DNA"/>
</dbReference>
<sequence length="49" mass="5353">MIKAEPLEMPVWETLVVIVGFAVVVEPLRSFAAYAGYGASATFPKRSPR</sequence>
<reference evidence="2 3" key="1">
    <citation type="submission" date="2022-01" db="EMBL/GenBank/DDBJ databases">
        <title>Draft Genome Sequences of Seven Type Strains of the Genus Streptomyces.</title>
        <authorList>
            <person name="Aziz S."/>
            <person name="Coretto E."/>
            <person name="Chronakova A."/>
            <person name="Sproer C."/>
            <person name="Huber K."/>
            <person name="Nouioui I."/>
            <person name="Gross H."/>
        </authorList>
    </citation>
    <scope>NUCLEOTIDE SEQUENCE [LARGE SCALE GENOMIC DNA]</scope>
    <source>
        <strain evidence="2 3">DSM 41685</strain>
    </source>
</reference>
<feature type="transmembrane region" description="Helical" evidence="1">
    <location>
        <begin position="15"/>
        <end position="37"/>
    </location>
</feature>
<proteinExistence type="predicted"/>
<organism evidence="2 3">
    <name type="scientific">Streptomyces tricolor</name>
    <dbReference type="NCBI Taxonomy" id="68277"/>
    <lineage>
        <taxon>Bacteria</taxon>
        <taxon>Bacillati</taxon>
        <taxon>Actinomycetota</taxon>
        <taxon>Actinomycetes</taxon>
        <taxon>Kitasatosporales</taxon>
        <taxon>Streptomycetaceae</taxon>
        <taxon>Streptomyces</taxon>
        <taxon>Streptomyces violaceoruber group</taxon>
    </lineage>
</organism>
<keyword evidence="3" id="KW-1185">Reference proteome</keyword>
<dbReference type="GeneID" id="96647902"/>
<protein>
    <recommendedName>
        <fullName evidence="4">Integral membrane protein</fullName>
    </recommendedName>
</protein>